<organism evidence="1 2">
    <name type="scientific">Hyaloscypha bicolor E</name>
    <dbReference type="NCBI Taxonomy" id="1095630"/>
    <lineage>
        <taxon>Eukaryota</taxon>
        <taxon>Fungi</taxon>
        <taxon>Dikarya</taxon>
        <taxon>Ascomycota</taxon>
        <taxon>Pezizomycotina</taxon>
        <taxon>Leotiomycetes</taxon>
        <taxon>Helotiales</taxon>
        <taxon>Hyaloscyphaceae</taxon>
        <taxon>Hyaloscypha</taxon>
        <taxon>Hyaloscypha bicolor</taxon>
    </lineage>
</organism>
<dbReference type="GeneID" id="36579772"/>
<dbReference type="InParanoid" id="A0A2J6SEU2"/>
<name>A0A2J6SEU2_9HELO</name>
<dbReference type="EMBL" id="KZ613921">
    <property type="protein sequence ID" value="PMD49276.1"/>
    <property type="molecule type" value="Genomic_DNA"/>
</dbReference>
<reference evidence="1 2" key="1">
    <citation type="submission" date="2016-04" db="EMBL/GenBank/DDBJ databases">
        <title>A degradative enzymes factory behind the ericoid mycorrhizal symbiosis.</title>
        <authorList>
            <consortium name="DOE Joint Genome Institute"/>
            <person name="Martino E."/>
            <person name="Morin E."/>
            <person name="Grelet G."/>
            <person name="Kuo A."/>
            <person name="Kohler A."/>
            <person name="Daghino S."/>
            <person name="Barry K."/>
            <person name="Choi C."/>
            <person name="Cichocki N."/>
            <person name="Clum A."/>
            <person name="Copeland A."/>
            <person name="Hainaut M."/>
            <person name="Haridas S."/>
            <person name="Labutti K."/>
            <person name="Lindquist E."/>
            <person name="Lipzen A."/>
            <person name="Khouja H.-R."/>
            <person name="Murat C."/>
            <person name="Ohm R."/>
            <person name="Olson A."/>
            <person name="Spatafora J."/>
            <person name="Veneault-Fourrey C."/>
            <person name="Henrissat B."/>
            <person name="Grigoriev I."/>
            <person name="Martin F."/>
            <person name="Perotto S."/>
        </authorList>
    </citation>
    <scope>NUCLEOTIDE SEQUENCE [LARGE SCALE GENOMIC DNA]</scope>
    <source>
        <strain evidence="1 2">E</strain>
    </source>
</reference>
<keyword evidence="2" id="KW-1185">Reference proteome</keyword>
<protein>
    <submittedName>
        <fullName evidence="1">Uncharacterized protein</fullName>
    </submittedName>
</protein>
<evidence type="ECO:0000313" key="2">
    <source>
        <dbReference type="Proteomes" id="UP000235371"/>
    </source>
</evidence>
<dbReference type="AlphaFoldDB" id="A0A2J6SEU2"/>
<sequence length="171" mass="19733">MYDIIFGTTSKKLQKTILDIRKHARHYLYRGQRILAMNNEVSNTGGARSLDKELDLFAEPIKSLLHLYMSTPVPDTIAKYESSSSSATIEEVLSKADAPPQVLLFHIQGILMYLHQDDEFYEDFSYFGERIRYLKLLLQEQKHRTMKELLHNSRQASMVDVPARSDHVSSV</sequence>
<proteinExistence type="predicted"/>
<gene>
    <name evidence="1" type="ORF">K444DRAFT_296714</name>
</gene>
<dbReference type="Proteomes" id="UP000235371">
    <property type="component" value="Unassembled WGS sequence"/>
</dbReference>
<evidence type="ECO:0000313" key="1">
    <source>
        <dbReference type="EMBL" id="PMD49276.1"/>
    </source>
</evidence>
<dbReference type="RefSeq" id="XP_024726180.1">
    <property type="nucleotide sequence ID" value="XM_024871690.1"/>
</dbReference>
<accession>A0A2J6SEU2</accession>